<feature type="domain" description="SPK" evidence="1">
    <location>
        <begin position="136"/>
        <end position="246"/>
    </location>
</feature>
<keyword evidence="2" id="KW-1185">Reference proteome</keyword>
<dbReference type="Proteomes" id="UP000095282">
    <property type="component" value="Unplaced"/>
</dbReference>
<sequence length="611" mass="71181">MPISYELSPFFSDHRKLLDFLIKEVDKKPRILFNLYQISRDFKSKTKSSGNIECLRNRIQQFRFRLQELRGMDKETRVKISFAISAPIDFCSLNELKEDAEVILDSTNRIIKYKKMDGSLELSGTHNSASPVWNENHQKMIDFLIEKSKNQYISISDETFIREFQKLTRTSENWQNLEFRYNCIKNRILELKEIERLEKIQMIFVSRARVSAAFLEEIREGAFVEVYDHNRIKTYISNDGRVQLGGNQSSKHEKSIVFGSEMTDIIEFMIEKCEKTNVPLSVFKLCKEYIEHSGSTKSLRYWQIKTFNFQKMIHKQRNLDMESKVKLMFGMGSRVKNDFLNVLRKKAVVEVDEQGRIKRFQTKNLHLQMKENFDSEERIDEGSERKAEEFVKVISDDAGFRRENEYFEADYEIEEQPIFEMKPSWTDKVTVDSKPEKRMFRSISVAAGGKSEVKTETPVQDFQPPVHDIMLSRSSHKSLLSSLHTVMISLEIPISQRMEERFRRTLGKLSGFEKIESLSDKVTFSELQCSINSCLLILAKCSPPPPEEPSISLRDFTLLFRNTLISLKLPFLSGFENTLKTMFGMFSNHDKRVSTDKIESALGTIIGIIAP</sequence>
<evidence type="ECO:0000313" key="2">
    <source>
        <dbReference type="Proteomes" id="UP000095282"/>
    </source>
</evidence>
<dbReference type="InterPro" id="IPR053315">
    <property type="entry name" value="Peptidase_C14A"/>
</dbReference>
<dbReference type="eggNOG" id="ENOG502TJN5">
    <property type="taxonomic scope" value="Eukaryota"/>
</dbReference>
<reference evidence="3" key="1">
    <citation type="submission" date="2016-11" db="UniProtKB">
        <authorList>
            <consortium name="WormBaseParasite"/>
        </authorList>
    </citation>
    <scope>IDENTIFICATION</scope>
</reference>
<dbReference type="PANTHER" id="PTHR23362">
    <property type="entry name" value="L-PLASTIN-RELATED"/>
    <property type="match status" value="1"/>
</dbReference>
<dbReference type="AlphaFoldDB" id="A0A1I7SZA1"/>
<dbReference type="PANTHER" id="PTHR23362:SF8">
    <property type="entry name" value="SPK DOMAIN-CONTAINING PROTEIN"/>
    <property type="match status" value="1"/>
</dbReference>
<feature type="domain" description="SPK" evidence="1">
    <location>
        <begin position="13"/>
        <end position="124"/>
    </location>
</feature>
<organism evidence="2 3">
    <name type="scientific">Caenorhabditis tropicalis</name>
    <dbReference type="NCBI Taxonomy" id="1561998"/>
    <lineage>
        <taxon>Eukaryota</taxon>
        <taxon>Metazoa</taxon>
        <taxon>Ecdysozoa</taxon>
        <taxon>Nematoda</taxon>
        <taxon>Chromadorea</taxon>
        <taxon>Rhabditida</taxon>
        <taxon>Rhabditina</taxon>
        <taxon>Rhabditomorpha</taxon>
        <taxon>Rhabditoidea</taxon>
        <taxon>Rhabditidae</taxon>
        <taxon>Peloderinae</taxon>
        <taxon>Caenorhabditis</taxon>
    </lineage>
</organism>
<evidence type="ECO:0000313" key="3">
    <source>
        <dbReference type="WBParaSite" id="Csp11.Scaffold408.g951.t1"/>
    </source>
</evidence>
<name>A0A1I7SZA1_9PELO</name>
<dbReference type="WBParaSite" id="Csp11.Scaffold408.g951.t1">
    <property type="protein sequence ID" value="Csp11.Scaffold408.g951.t1"/>
    <property type="gene ID" value="Csp11.Scaffold408.g951"/>
</dbReference>
<evidence type="ECO:0000259" key="1">
    <source>
        <dbReference type="SMART" id="SM00583"/>
    </source>
</evidence>
<protein>
    <submittedName>
        <fullName evidence="3">SPK domain-containing protein</fullName>
    </submittedName>
</protein>
<accession>A0A1I7SZA1</accession>
<proteinExistence type="predicted"/>
<dbReference type="SMART" id="SM00583">
    <property type="entry name" value="SPK"/>
    <property type="match status" value="3"/>
</dbReference>
<dbReference type="Pfam" id="PF04435">
    <property type="entry name" value="SPK"/>
    <property type="match status" value="3"/>
</dbReference>
<feature type="domain" description="SPK" evidence="1">
    <location>
        <begin position="261"/>
        <end position="369"/>
    </location>
</feature>
<dbReference type="InterPro" id="IPR006570">
    <property type="entry name" value="SPK_dom"/>
</dbReference>